<name>A0A6A4H792_9AGAR</name>
<protein>
    <recommendedName>
        <fullName evidence="3">Arrestin-like N-terminal domain-containing protein</fullName>
    </recommendedName>
</protein>
<accession>A0A6A4H792</accession>
<dbReference type="AlphaFoldDB" id="A0A6A4H792"/>
<proteinExistence type="predicted"/>
<dbReference type="OrthoDB" id="3252135at2759"/>
<evidence type="ECO:0008006" key="3">
    <source>
        <dbReference type="Google" id="ProtNLM"/>
    </source>
</evidence>
<gene>
    <name evidence="1" type="ORF">BT96DRAFT_1023120</name>
</gene>
<sequence length="410" mass="45967">MALPPSYSLDFQIPDYSAEPGLDEERLEYHEARWQEYDARPTGVFIHKKNGIIVILNNQQEKTTLPTFGRRSKVEGTLVIDTPESVSEVTLKLTGVIETVAPTAGGAQVNVLDQAHTIFKSDDSGVSQSHCESSLQFSCSLPITFEHNRQEYLLPPSYHTLLGGQGQTHYAKCTYTFTAIITRTRSRRTAFLGKNKKNNTFVFEYLPRLRPPRPTINRSLLTTIKTHPQEWRQFSYQLTPKSRKHLEPLTCQFFIPSVGVFGVMDSIPFHVQIAGSHLSLSKLQPASSDKPPIRVSLIRQVVISNNGQKSAVHLHLGDAKICPLPSVEGPISLAGPSTISSQRQETNLNWEGEICCELEEKLTPGFNAGVVTIADFVIMELSKWQTKLFEPFKHGHPVRLVSDSWTDFSR</sequence>
<keyword evidence="2" id="KW-1185">Reference proteome</keyword>
<reference evidence="1" key="1">
    <citation type="journal article" date="2019" name="Environ. Microbiol.">
        <title>Fungal ecological strategies reflected in gene transcription - a case study of two litter decomposers.</title>
        <authorList>
            <person name="Barbi F."/>
            <person name="Kohler A."/>
            <person name="Barry K."/>
            <person name="Baskaran P."/>
            <person name="Daum C."/>
            <person name="Fauchery L."/>
            <person name="Ihrmark K."/>
            <person name="Kuo A."/>
            <person name="LaButti K."/>
            <person name="Lipzen A."/>
            <person name="Morin E."/>
            <person name="Grigoriev I.V."/>
            <person name="Henrissat B."/>
            <person name="Lindahl B."/>
            <person name="Martin F."/>
        </authorList>
    </citation>
    <scope>NUCLEOTIDE SEQUENCE</scope>
    <source>
        <strain evidence="1">JB14</strain>
    </source>
</reference>
<organism evidence="1 2">
    <name type="scientific">Gymnopus androsaceus JB14</name>
    <dbReference type="NCBI Taxonomy" id="1447944"/>
    <lineage>
        <taxon>Eukaryota</taxon>
        <taxon>Fungi</taxon>
        <taxon>Dikarya</taxon>
        <taxon>Basidiomycota</taxon>
        <taxon>Agaricomycotina</taxon>
        <taxon>Agaricomycetes</taxon>
        <taxon>Agaricomycetidae</taxon>
        <taxon>Agaricales</taxon>
        <taxon>Marasmiineae</taxon>
        <taxon>Omphalotaceae</taxon>
        <taxon>Gymnopus</taxon>
    </lineage>
</organism>
<evidence type="ECO:0000313" key="1">
    <source>
        <dbReference type="EMBL" id="KAE9393204.1"/>
    </source>
</evidence>
<dbReference type="EMBL" id="ML769578">
    <property type="protein sequence ID" value="KAE9393204.1"/>
    <property type="molecule type" value="Genomic_DNA"/>
</dbReference>
<evidence type="ECO:0000313" key="2">
    <source>
        <dbReference type="Proteomes" id="UP000799118"/>
    </source>
</evidence>
<dbReference type="Proteomes" id="UP000799118">
    <property type="component" value="Unassembled WGS sequence"/>
</dbReference>